<organism evidence="1 2">
    <name type="scientific">Janibacter limosus</name>
    <dbReference type="NCBI Taxonomy" id="53458"/>
    <lineage>
        <taxon>Bacteria</taxon>
        <taxon>Bacillati</taxon>
        <taxon>Actinomycetota</taxon>
        <taxon>Actinomycetes</taxon>
        <taxon>Micrococcales</taxon>
        <taxon>Intrasporangiaceae</taxon>
        <taxon>Janibacter</taxon>
    </lineage>
</organism>
<dbReference type="Proteomes" id="UP001059663">
    <property type="component" value="Chromosome"/>
</dbReference>
<protein>
    <submittedName>
        <fullName evidence="1">Uncharacterized protein</fullName>
    </submittedName>
</protein>
<evidence type="ECO:0000313" key="1">
    <source>
        <dbReference type="EMBL" id="UUZ43790.1"/>
    </source>
</evidence>
<dbReference type="EMBL" id="CP087977">
    <property type="protein sequence ID" value="UUZ43790.1"/>
    <property type="molecule type" value="Genomic_DNA"/>
</dbReference>
<sequence length="113" mass="11837">MPAPVGAGALDPDTLDHAMGLKEVGRCAVPGERGEEFFVGDIAPYNGHHGHVDGVGVGVDAADDLLHGFVVWVCRCCCCHAGSALLGCRRLGDVGRGRSDRTLVRNCQALIRS</sequence>
<reference evidence="1" key="1">
    <citation type="submission" date="2021-11" db="EMBL/GenBank/DDBJ databases">
        <title>Study of the species diversity of bacterial strains isolated from a unique natural object - Shulgan-Tash cave (Bashkiria).</title>
        <authorList>
            <person name="Sazanova A.L."/>
            <person name="Chirak E.R."/>
            <person name="Safronova V.I."/>
        </authorList>
    </citation>
    <scope>NUCLEOTIDE SEQUENCE</scope>
    <source>
        <strain evidence="1">P1</strain>
    </source>
</reference>
<proteinExistence type="predicted"/>
<accession>A0AC61U1A1</accession>
<name>A0AC61U1A1_9MICO</name>
<evidence type="ECO:0000313" key="2">
    <source>
        <dbReference type="Proteomes" id="UP001059663"/>
    </source>
</evidence>
<gene>
    <name evidence="1" type="ORF">LP422_13470</name>
</gene>